<dbReference type="NCBIfam" id="NF033488">
    <property type="entry name" value="lmo0937_fam_TM"/>
    <property type="match status" value="1"/>
</dbReference>
<keyword evidence="1" id="KW-1133">Transmembrane helix</keyword>
<reference evidence="2 3" key="1">
    <citation type="submission" date="2023-03" db="EMBL/GenBank/DDBJ databases">
        <title>NovoSphingobium album sp. nov. isolated from polycyclic aromatic hydrocarbons- and heavy-metal polluted soil.</title>
        <authorList>
            <person name="Liu Z."/>
            <person name="Wang K."/>
        </authorList>
    </citation>
    <scope>NUCLEOTIDE SEQUENCE [LARGE SCALE GENOMIC DNA]</scope>
    <source>
        <strain evidence="2 3">H3SJ31-1</strain>
    </source>
</reference>
<keyword evidence="1" id="KW-0472">Membrane</keyword>
<name>A0ABT5WJP7_9SPHN</name>
<evidence type="ECO:0000313" key="3">
    <source>
        <dbReference type="Proteomes" id="UP001216253"/>
    </source>
</evidence>
<dbReference type="Proteomes" id="UP001216253">
    <property type="component" value="Unassembled WGS sequence"/>
</dbReference>
<keyword evidence="3" id="KW-1185">Reference proteome</keyword>
<comment type="caution">
    <text evidence="2">The sequence shown here is derived from an EMBL/GenBank/DDBJ whole genome shotgun (WGS) entry which is preliminary data.</text>
</comment>
<dbReference type="EMBL" id="JARESE010000001">
    <property type="protein sequence ID" value="MDE8650272.1"/>
    <property type="molecule type" value="Genomic_DNA"/>
</dbReference>
<feature type="transmembrane region" description="Helical" evidence="1">
    <location>
        <begin position="26"/>
        <end position="43"/>
    </location>
</feature>
<organism evidence="2 3">
    <name type="scientific">Novosphingobium album</name>
    <name type="common">ex Liu et al. 2023</name>
    <dbReference type="NCBI Taxonomy" id="3031130"/>
    <lineage>
        <taxon>Bacteria</taxon>
        <taxon>Pseudomonadati</taxon>
        <taxon>Pseudomonadota</taxon>
        <taxon>Alphaproteobacteria</taxon>
        <taxon>Sphingomonadales</taxon>
        <taxon>Sphingomonadaceae</taxon>
        <taxon>Novosphingobium</taxon>
    </lineage>
</organism>
<accession>A0ABT5WJP7</accession>
<dbReference type="InterPro" id="IPR043727">
    <property type="entry name" value="Lmo0937-like"/>
</dbReference>
<gene>
    <name evidence="2" type="ORF">PYV00_00900</name>
</gene>
<proteinExistence type="predicted"/>
<protein>
    <submittedName>
        <fullName evidence="2">Lmo0937 family membrane protein</fullName>
    </submittedName>
</protein>
<sequence length="49" mass="5295">MLLAIAAILILLWVFGFVVFHVSSALIHVLLIIALVVGLVHLFRGGRAT</sequence>
<keyword evidence="1" id="KW-0812">Transmembrane</keyword>
<dbReference type="Pfam" id="PF18919">
    <property type="entry name" value="DUF5670"/>
    <property type="match status" value="1"/>
</dbReference>
<evidence type="ECO:0000256" key="1">
    <source>
        <dbReference type="SAM" id="Phobius"/>
    </source>
</evidence>
<dbReference type="RefSeq" id="WP_275226354.1">
    <property type="nucleotide sequence ID" value="NZ_JARESE010000001.1"/>
</dbReference>
<evidence type="ECO:0000313" key="2">
    <source>
        <dbReference type="EMBL" id="MDE8650272.1"/>
    </source>
</evidence>